<comment type="subcellular location">
    <subcellularLocation>
        <location evidence="1 11">Cell outer membrane</location>
        <topology evidence="1 11">Multi-pass membrane protein</topology>
    </subcellularLocation>
</comment>
<dbReference type="PANTHER" id="PTHR32552">
    <property type="entry name" value="FERRICHROME IRON RECEPTOR-RELATED"/>
    <property type="match status" value="1"/>
</dbReference>
<keyword evidence="9 11" id="KW-0472">Membrane</keyword>
<evidence type="ECO:0000256" key="7">
    <source>
        <dbReference type="ARBA" id="ARBA00023065"/>
    </source>
</evidence>
<evidence type="ECO:0000256" key="11">
    <source>
        <dbReference type="PROSITE-ProRule" id="PRU01360"/>
    </source>
</evidence>
<protein>
    <submittedName>
        <fullName evidence="12">Iron complex outermembrane receptor protein</fullName>
    </submittedName>
</protein>
<keyword evidence="5 11" id="KW-0812">Transmembrane</keyword>
<evidence type="ECO:0000256" key="9">
    <source>
        <dbReference type="ARBA" id="ARBA00023136"/>
    </source>
</evidence>
<evidence type="ECO:0000256" key="10">
    <source>
        <dbReference type="ARBA" id="ARBA00023237"/>
    </source>
</evidence>
<dbReference type="PANTHER" id="PTHR32552:SF81">
    <property type="entry name" value="TONB-DEPENDENT OUTER MEMBRANE RECEPTOR"/>
    <property type="match status" value="1"/>
</dbReference>
<accession>A0A370G788</accession>
<dbReference type="PROSITE" id="PS52016">
    <property type="entry name" value="TONB_DEPENDENT_REC_3"/>
    <property type="match status" value="1"/>
</dbReference>
<comment type="caution">
    <text evidence="12">The sequence shown here is derived from an EMBL/GenBank/DDBJ whole genome shotgun (WGS) entry which is preliminary data.</text>
</comment>
<dbReference type="GO" id="GO:0006826">
    <property type="term" value="P:iron ion transport"/>
    <property type="evidence" value="ECO:0007669"/>
    <property type="project" value="UniProtKB-KW"/>
</dbReference>
<dbReference type="Gene3D" id="2.40.170.20">
    <property type="entry name" value="TonB-dependent receptor, beta-barrel domain"/>
    <property type="match status" value="1"/>
</dbReference>
<organism evidence="12 13">
    <name type="scientific">Gluconacetobacter liquefaciens</name>
    <name type="common">Acetobacter liquefaciens</name>
    <dbReference type="NCBI Taxonomy" id="89584"/>
    <lineage>
        <taxon>Bacteria</taxon>
        <taxon>Pseudomonadati</taxon>
        <taxon>Pseudomonadota</taxon>
        <taxon>Alphaproteobacteria</taxon>
        <taxon>Acetobacterales</taxon>
        <taxon>Acetobacteraceae</taxon>
        <taxon>Gluconacetobacter</taxon>
    </lineage>
</organism>
<evidence type="ECO:0000256" key="1">
    <source>
        <dbReference type="ARBA" id="ARBA00004571"/>
    </source>
</evidence>
<evidence type="ECO:0000313" key="12">
    <source>
        <dbReference type="EMBL" id="RDI39667.1"/>
    </source>
</evidence>
<keyword evidence="2 11" id="KW-0813">Transport</keyword>
<reference evidence="12 13" key="1">
    <citation type="submission" date="2018-07" db="EMBL/GenBank/DDBJ databases">
        <title>Genomic Encyclopedia of Type Strains, Phase IV (KMG-IV): sequencing the most valuable type-strain genomes for metagenomic binning, comparative biology and taxonomic classification.</title>
        <authorList>
            <person name="Goeker M."/>
        </authorList>
    </citation>
    <scope>NUCLEOTIDE SEQUENCE [LARGE SCALE GENOMIC DNA]</scope>
    <source>
        <strain evidence="12 13">DSM 5603</strain>
    </source>
</reference>
<keyword evidence="8" id="KW-0798">TonB box</keyword>
<gene>
    <name evidence="12" type="ORF">C7453_102461</name>
</gene>
<dbReference type="InterPro" id="IPR039426">
    <property type="entry name" value="TonB-dep_rcpt-like"/>
</dbReference>
<keyword evidence="6" id="KW-0408">Iron</keyword>
<dbReference type="SUPFAM" id="SSF56935">
    <property type="entry name" value="Porins"/>
    <property type="match status" value="1"/>
</dbReference>
<evidence type="ECO:0000256" key="3">
    <source>
        <dbReference type="ARBA" id="ARBA00022452"/>
    </source>
</evidence>
<comment type="similarity">
    <text evidence="11">Belongs to the TonB-dependent receptor family.</text>
</comment>
<keyword evidence="3 11" id="KW-1134">Transmembrane beta strand</keyword>
<evidence type="ECO:0000256" key="5">
    <source>
        <dbReference type="ARBA" id="ARBA00022692"/>
    </source>
</evidence>
<evidence type="ECO:0000313" key="13">
    <source>
        <dbReference type="Proteomes" id="UP000254958"/>
    </source>
</evidence>
<dbReference type="Proteomes" id="UP000254958">
    <property type="component" value="Unassembled WGS sequence"/>
</dbReference>
<keyword evidence="4" id="KW-0410">Iron transport</keyword>
<keyword evidence="13" id="KW-1185">Reference proteome</keyword>
<dbReference type="AlphaFoldDB" id="A0A370G788"/>
<evidence type="ECO:0000256" key="4">
    <source>
        <dbReference type="ARBA" id="ARBA00022496"/>
    </source>
</evidence>
<dbReference type="GO" id="GO:0009279">
    <property type="term" value="C:cell outer membrane"/>
    <property type="evidence" value="ECO:0007669"/>
    <property type="project" value="UniProtKB-SubCell"/>
</dbReference>
<dbReference type="EMBL" id="QQAW01000002">
    <property type="protein sequence ID" value="RDI39667.1"/>
    <property type="molecule type" value="Genomic_DNA"/>
</dbReference>
<name>A0A370G788_GLULI</name>
<keyword evidence="7" id="KW-0406">Ion transport</keyword>
<dbReference type="InterPro" id="IPR036942">
    <property type="entry name" value="Beta-barrel_TonB_sf"/>
</dbReference>
<proteinExistence type="inferred from homology"/>
<evidence type="ECO:0000256" key="8">
    <source>
        <dbReference type="ARBA" id="ARBA00023077"/>
    </source>
</evidence>
<keyword evidence="10 11" id="KW-0998">Cell outer membrane</keyword>
<sequence length="769" mass="85952">MASWSVWSGRCGVGFYATACLMVPSLGHAEQEPANSRKVLHAEAHSPRPVPVRTVPAHSESMTVSAARRAFHFAAAQHEADSSTRLTPELLVKRGVVNLRDLEKVAPNLSIQSVNGTGTMNFYLRGMGMRDFTQNNVPSVMPYLDDVAFPIATFMSGMMFDLAGVEVTPGPVGFTHGLADTGGEVNLHTADPTRTWHGGASEDIASYARSRTNFFVSGPLAHNLFFRLAGQMNEGGAWQYSPSHGRYQGAANEGALRAKLQWLPDEKTDIMVTGHWMDDESETTLVRPVANFQPNEPYPILPYKQANWSMAPDFAKLIGRPANLVPSEHNMMWGATLRMSRDLGFARLTSISSYNSGRIAEYTDQDGTTWHAGDSYRNINGDLFSQEVQLKSRGGDAPLQWVVGMYYNRTNMNQSWFYDQSDTNKYLTGTSYLQKQQTFSQYAHVSYRLPGRVTLFAGINHESDDRHIQNVATSYYYPDGTTSVARFAPQGALGNQVTFETGAQWQALSNLMFYFKISKGFKPGGFTANTTQVQDQLAPFKPETDLGYEVGFKSDIIPNRFRLNGALFYYDYHDQQYLSVVALPVGILAHYVNIPKSYTYGVEFNAELHPLDHVYIMQNFGYMRGEYQVFQALNKTATTAQHAATGIWSGIYSDYAGADAGMPKLTLNGSADYRLPVWGKYEWETGVDWMYRSQQQLAPRSYGAYCLPPYFQLGAHTTFRPANDRWSVTVYASNLLNRQYFESGAITTTTYFWIPGPPRFVGGRFGINF</sequence>
<keyword evidence="12" id="KW-0675">Receptor</keyword>
<evidence type="ECO:0000256" key="2">
    <source>
        <dbReference type="ARBA" id="ARBA00022448"/>
    </source>
</evidence>
<evidence type="ECO:0000256" key="6">
    <source>
        <dbReference type="ARBA" id="ARBA00023004"/>
    </source>
</evidence>